<dbReference type="PROSITE" id="PS00022">
    <property type="entry name" value="EGF_1"/>
    <property type="match status" value="1"/>
</dbReference>
<dbReference type="RefSeq" id="XP_022293009.1">
    <property type="nucleotide sequence ID" value="XM_022437301.1"/>
</dbReference>
<evidence type="ECO:0000259" key="2">
    <source>
        <dbReference type="PROSITE" id="PS50026"/>
    </source>
</evidence>
<protein>
    <submittedName>
        <fullName evidence="4 5">Uncharacterized protein LOC111103809 isoform X1</fullName>
    </submittedName>
</protein>
<dbReference type="RefSeq" id="XP_022293006.1">
    <property type="nucleotide sequence ID" value="XM_022437298.1"/>
</dbReference>
<evidence type="ECO:0000313" key="10">
    <source>
        <dbReference type="RefSeq" id="XP_022293011.1"/>
    </source>
</evidence>
<feature type="domain" description="EGF-like" evidence="2">
    <location>
        <begin position="108"/>
        <end position="153"/>
    </location>
</feature>
<feature type="disulfide bond" evidence="1">
    <location>
        <begin position="143"/>
        <end position="152"/>
    </location>
</feature>
<evidence type="ECO:0000313" key="6">
    <source>
        <dbReference type="RefSeq" id="XP_022293006.1"/>
    </source>
</evidence>
<evidence type="ECO:0000313" key="5">
    <source>
        <dbReference type="RefSeq" id="XP_022293005.1"/>
    </source>
</evidence>
<evidence type="ECO:0000256" key="1">
    <source>
        <dbReference type="PROSITE-ProRule" id="PRU00076"/>
    </source>
</evidence>
<keyword evidence="1" id="KW-0245">EGF-like domain</keyword>
<dbReference type="SUPFAM" id="SSF57196">
    <property type="entry name" value="EGF/Laminin"/>
    <property type="match status" value="1"/>
</dbReference>
<dbReference type="KEGG" id="cvn:111103809"/>
<keyword evidence="1" id="KW-1015">Disulfide bond</keyword>
<dbReference type="RefSeq" id="XP_022293008.1">
    <property type="nucleotide sequence ID" value="XM_022437300.1"/>
</dbReference>
<dbReference type="RefSeq" id="XP_022293007.1">
    <property type="nucleotide sequence ID" value="XM_022437299.1"/>
</dbReference>
<dbReference type="GeneID" id="111103809"/>
<dbReference type="InterPro" id="IPR000742">
    <property type="entry name" value="EGF"/>
</dbReference>
<dbReference type="Gene3D" id="2.10.25.10">
    <property type="entry name" value="Laminin"/>
    <property type="match status" value="1"/>
</dbReference>
<dbReference type="OrthoDB" id="6155430at2759"/>
<proteinExistence type="predicted"/>
<evidence type="ECO:0000313" key="8">
    <source>
        <dbReference type="RefSeq" id="XP_022293008.1"/>
    </source>
</evidence>
<organism evidence="3 5">
    <name type="scientific">Crassostrea virginica</name>
    <name type="common">Eastern oyster</name>
    <dbReference type="NCBI Taxonomy" id="6565"/>
    <lineage>
        <taxon>Eukaryota</taxon>
        <taxon>Metazoa</taxon>
        <taxon>Spiralia</taxon>
        <taxon>Lophotrochozoa</taxon>
        <taxon>Mollusca</taxon>
        <taxon>Bivalvia</taxon>
        <taxon>Autobranchia</taxon>
        <taxon>Pteriomorphia</taxon>
        <taxon>Ostreida</taxon>
        <taxon>Ostreoidea</taxon>
        <taxon>Ostreidae</taxon>
        <taxon>Crassostrea</taxon>
    </lineage>
</organism>
<evidence type="ECO:0000313" key="9">
    <source>
        <dbReference type="RefSeq" id="XP_022293009.1"/>
    </source>
</evidence>
<evidence type="ECO:0000313" key="4">
    <source>
        <dbReference type="RefSeq" id="XP_022293004.1"/>
    </source>
</evidence>
<gene>
    <name evidence="4 5 6 7 8 9 10" type="primary">LOC111103809</name>
</gene>
<dbReference type="PROSITE" id="PS50026">
    <property type="entry name" value="EGF_3"/>
    <property type="match status" value="1"/>
</dbReference>
<evidence type="ECO:0000313" key="7">
    <source>
        <dbReference type="RefSeq" id="XP_022293007.1"/>
    </source>
</evidence>
<name>A0A8B8AP88_CRAVI</name>
<dbReference type="RefSeq" id="XP_022293004.1">
    <property type="nucleotide sequence ID" value="XM_022437296.1"/>
</dbReference>
<comment type="caution">
    <text evidence="1">Lacks conserved residue(s) required for the propagation of feature annotation.</text>
</comment>
<keyword evidence="3" id="KW-1185">Reference proteome</keyword>
<dbReference type="RefSeq" id="XP_022293005.1">
    <property type="nucleotide sequence ID" value="XM_022437297.1"/>
</dbReference>
<dbReference type="RefSeq" id="XP_022293011.1">
    <property type="nucleotide sequence ID" value="XM_022437303.1"/>
</dbReference>
<sequence>MWEDPQTQMNGIVIIVFCLLPAYAKGCYFYNATFILREKELFNKTNYDHICLGNVIDQNYKGKVTFCGNQRINPKCVCGYDMFENGIKDLCDKKPETSSKNGSLRHQDIQFCKTYSHNKNGPCQNGGELILTKDLALDAKCTCKGDFSGDFCDTVTREIVCTQTTKTSGFPDCSKEFNALTNPVCLLSFGRGMKYTCDSRENSSDRIEECKPTPENFVGNASKALCSNIHGLLVVTCIIIFKVFCHCLQHL</sequence>
<accession>A0A8B8AP88</accession>
<dbReference type="Proteomes" id="UP000694844">
    <property type="component" value="Chromosome 7"/>
</dbReference>
<evidence type="ECO:0000313" key="3">
    <source>
        <dbReference type="Proteomes" id="UP000694844"/>
    </source>
</evidence>
<dbReference type="AlphaFoldDB" id="A0A8B8AP88"/>
<reference evidence="4 5" key="1">
    <citation type="submission" date="2025-04" db="UniProtKB">
        <authorList>
            <consortium name="RefSeq"/>
        </authorList>
    </citation>
    <scope>IDENTIFICATION</scope>
    <source>
        <tissue evidence="4 5">Whole sample</tissue>
    </source>
</reference>